<comment type="similarity">
    <text evidence="3 17">Belongs to the complex I subunit 4 family.</text>
</comment>
<sequence length="442" mass="52748">MMKFIFFILFMSFMMISNKMIMFYYNSLFFLTFMMICIFMFKNFILINISMMWGLDYYSVLLMMMSVWIMSLMMMCLSDFKMLKLLVFMSLLMILILFFLTLDLIMFNFLFEVSLIPTFMLIIYWGVNPDRLSASYYLMMYMLLISFPLLVYIFWLYYSLFSMKFMLMKLLMSLFEFEMWSYMMIYMSFFIKLPMYMFHVWLTKAHVEAPVYGSMVLAGVLLKMGSYGLIRLMEIFIKSSLKFNYMIISMGIVGSVLVSIICLNVLDMKKLVAYSSVVHMNLMLCSLLNLQKMGFLGSYIMMVGHGLCSSGLFYMVNMYYKMTKSRLLMLNKGLINTSMKSMMIWWFILCVINFSVPFSLNFISEILLLMSIMNWDYMLMMYLMFICFFSSVYSLYLFSYVQHGLGYYEIQNFSSSLIKEFLVVKLHIYPLILMLLNLMMYL</sequence>
<dbReference type="EMBL" id="AB556946">
    <property type="protein sequence ID" value="BAJ53355.1"/>
    <property type="molecule type" value="Genomic_DNA"/>
</dbReference>
<evidence type="ECO:0000256" key="3">
    <source>
        <dbReference type="ARBA" id="ARBA00009025"/>
    </source>
</evidence>
<comment type="function">
    <text evidence="17">Core subunit of the mitochondrial membrane respiratory chain NADH dehydrogenase (Complex I) which catalyzes electron transfer from NADH through the respiratory chain, using ubiquinone as an electron acceptor. Essential for the catalytic activity and assembly of complex I.</text>
</comment>
<dbReference type="Pfam" id="PF00361">
    <property type="entry name" value="Proton_antipo_M"/>
    <property type="match status" value="1"/>
</dbReference>
<evidence type="ECO:0000256" key="10">
    <source>
        <dbReference type="ARBA" id="ARBA00022982"/>
    </source>
</evidence>
<evidence type="ECO:0000256" key="9">
    <source>
        <dbReference type="ARBA" id="ARBA00022967"/>
    </source>
</evidence>
<evidence type="ECO:0000256" key="2">
    <source>
        <dbReference type="ARBA" id="ARBA00004225"/>
    </source>
</evidence>
<dbReference type="GO" id="GO:0042773">
    <property type="term" value="P:ATP synthesis coupled electron transport"/>
    <property type="evidence" value="ECO:0007669"/>
    <property type="project" value="InterPro"/>
</dbReference>
<dbReference type="InterPro" id="IPR003918">
    <property type="entry name" value="NADH_UbQ_OxRdtase"/>
</dbReference>
<proteinExistence type="inferred from homology"/>
<organism evidence="19">
    <name type="scientific">Pristomyrmex punctatus</name>
    <dbReference type="NCBI Taxonomy" id="507543"/>
    <lineage>
        <taxon>Eukaryota</taxon>
        <taxon>Metazoa</taxon>
        <taxon>Ecdysozoa</taxon>
        <taxon>Arthropoda</taxon>
        <taxon>Hexapoda</taxon>
        <taxon>Insecta</taxon>
        <taxon>Pterygota</taxon>
        <taxon>Neoptera</taxon>
        <taxon>Endopterygota</taxon>
        <taxon>Hymenoptera</taxon>
        <taxon>Apocrita</taxon>
        <taxon>Aculeata</taxon>
        <taxon>Formicoidea</taxon>
        <taxon>Formicidae</taxon>
        <taxon>Myrmicinae</taxon>
        <taxon>Pristomyrmex</taxon>
    </lineage>
</organism>
<feature type="transmembrane region" description="Helical" evidence="17">
    <location>
        <begin position="28"/>
        <end position="45"/>
    </location>
</feature>
<evidence type="ECO:0000256" key="6">
    <source>
        <dbReference type="ARBA" id="ARBA00022448"/>
    </source>
</evidence>
<evidence type="ECO:0000256" key="17">
    <source>
        <dbReference type="RuleBase" id="RU003297"/>
    </source>
</evidence>
<evidence type="ECO:0000256" key="14">
    <source>
        <dbReference type="ARBA" id="ARBA00023128"/>
    </source>
</evidence>
<feature type="transmembrane region" description="Helical" evidence="17">
    <location>
        <begin position="381"/>
        <end position="401"/>
    </location>
</feature>
<dbReference type="GO" id="GO:0008137">
    <property type="term" value="F:NADH dehydrogenase (ubiquinone) activity"/>
    <property type="evidence" value="ECO:0007669"/>
    <property type="project" value="UniProtKB-UniRule"/>
</dbReference>
<evidence type="ECO:0000256" key="1">
    <source>
        <dbReference type="ARBA" id="ARBA00003257"/>
    </source>
</evidence>
<feature type="transmembrane region" description="Helical" evidence="17">
    <location>
        <begin position="109"/>
        <end position="127"/>
    </location>
</feature>
<keyword evidence="10 17" id="KW-0249">Electron transport</keyword>
<keyword evidence="11 17" id="KW-1133">Transmembrane helix</keyword>
<evidence type="ECO:0000256" key="8">
    <source>
        <dbReference type="ARBA" id="ARBA00022692"/>
    </source>
</evidence>
<evidence type="ECO:0000256" key="11">
    <source>
        <dbReference type="ARBA" id="ARBA00022989"/>
    </source>
</evidence>
<geneLocation type="mitochondrion" evidence="19"/>
<feature type="transmembrane region" description="Helical" evidence="17">
    <location>
        <begin position="57"/>
        <end position="77"/>
    </location>
</feature>
<dbReference type="PRINTS" id="PR01437">
    <property type="entry name" value="NUOXDRDTASE4"/>
</dbReference>
<feature type="transmembrane region" description="Helical" evidence="17">
    <location>
        <begin position="211"/>
        <end position="233"/>
    </location>
</feature>
<protein>
    <recommendedName>
        <fullName evidence="5 17">NADH-ubiquinone oxidoreductase chain 4</fullName>
        <ecNumber evidence="4 17">7.1.1.2</ecNumber>
    </recommendedName>
</protein>
<keyword evidence="13 17" id="KW-0830">Ubiquinone</keyword>
<evidence type="ECO:0000259" key="18">
    <source>
        <dbReference type="Pfam" id="PF00361"/>
    </source>
</evidence>
<accession>E5RQ02</accession>
<dbReference type="EC" id="7.1.1.2" evidence="4 17"/>
<dbReference type="PANTHER" id="PTHR43507">
    <property type="entry name" value="NADH-UBIQUINONE OXIDOREDUCTASE CHAIN 4"/>
    <property type="match status" value="1"/>
</dbReference>
<reference evidence="19" key="1">
    <citation type="submission" date="2010-04" db="EMBL/GenBank/DDBJ databases">
        <title>The complete mitochondrial genomes of normal and cheater morphs in the parthenogenetic ant, Pristomyrmex punctatus (Hymenoptera: Formicidae).</title>
        <authorList>
            <person name="Hasegawa E."/>
            <person name="Kobayashi K."/>
            <person name="Yagi N."/>
            <person name="Tsuji K."/>
        </authorList>
    </citation>
    <scope>NUCLEOTIDE SEQUENCE</scope>
</reference>
<dbReference type="GO" id="GO:0048039">
    <property type="term" value="F:ubiquinone binding"/>
    <property type="evidence" value="ECO:0007669"/>
    <property type="project" value="TreeGrafter"/>
</dbReference>
<comment type="catalytic activity">
    <reaction evidence="16 17">
        <text>a ubiquinone + NADH + 5 H(+)(in) = a ubiquinol + NAD(+) + 4 H(+)(out)</text>
        <dbReference type="Rhea" id="RHEA:29091"/>
        <dbReference type="Rhea" id="RHEA-COMP:9565"/>
        <dbReference type="Rhea" id="RHEA-COMP:9566"/>
        <dbReference type="ChEBI" id="CHEBI:15378"/>
        <dbReference type="ChEBI" id="CHEBI:16389"/>
        <dbReference type="ChEBI" id="CHEBI:17976"/>
        <dbReference type="ChEBI" id="CHEBI:57540"/>
        <dbReference type="ChEBI" id="CHEBI:57945"/>
        <dbReference type="EC" id="7.1.1.2"/>
    </reaction>
</comment>
<feature type="transmembrane region" description="Helical" evidence="17">
    <location>
        <begin position="421"/>
        <end position="441"/>
    </location>
</feature>
<evidence type="ECO:0000256" key="13">
    <source>
        <dbReference type="ARBA" id="ARBA00023075"/>
    </source>
</evidence>
<gene>
    <name evidence="19" type="primary">ND4</name>
</gene>
<keyword evidence="9" id="KW-1278">Translocase</keyword>
<evidence type="ECO:0000256" key="5">
    <source>
        <dbReference type="ARBA" id="ARBA00021006"/>
    </source>
</evidence>
<dbReference type="GO" id="GO:0003954">
    <property type="term" value="F:NADH dehydrogenase activity"/>
    <property type="evidence" value="ECO:0007669"/>
    <property type="project" value="TreeGrafter"/>
</dbReference>
<dbReference type="GO" id="GO:0015990">
    <property type="term" value="P:electron transport coupled proton transport"/>
    <property type="evidence" value="ECO:0007669"/>
    <property type="project" value="TreeGrafter"/>
</dbReference>
<dbReference type="InterPro" id="IPR001750">
    <property type="entry name" value="ND/Mrp_TM"/>
</dbReference>
<feature type="transmembrane region" description="Helical" evidence="17">
    <location>
        <begin position="170"/>
        <end position="191"/>
    </location>
</feature>
<feature type="transmembrane region" description="Helical" evidence="17">
    <location>
        <begin position="344"/>
        <end position="369"/>
    </location>
</feature>
<feature type="transmembrane region" description="Helical" evidence="17">
    <location>
        <begin position="139"/>
        <end position="158"/>
    </location>
</feature>
<evidence type="ECO:0000256" key="16">
    <source>
        <dbReference type="ARBA" id="ARBA00049551"/>
    </source>
</evidence>
<evidence type="ECO:0000256" key="15">
    <source>
        <dbReference type="ARBA" id="ARBA00023136"/>
    </source>
</evidence>
<feature type="transmembrane region" description="Helical" evidence="17">
    <location>
        <begin position="245"/>
        <end position="266"/>
    </location>
</feature>
<evidence type="ECO:0000256" key="7">
    <source>
        <dbReference type="ARBA" id="ARBA00022660"/>
    </source>
</evidence>
<feature type="transmembrane region" description="Helical" evidence="17">
    <location>
        <begin position="83"/>
        <end position="102"/>
    </location>
</feature>
<dbReference type="AlphaFoldDB" id="E5RQ02"/>
<keyword evidence="7 17" id="KW-0679">Respiratory chain</keyword>
<keyword evidence="8 17" id="KW-0812">Transmembrane</keyword>
<evidence type="ECO:0000256" key="4">
    <source>
        <dbReference type="ARBA" id="ARBA00012944"/>
    </source>
</evidence>
<dbReference type="PANTHER" id="PTHR43507:SF20">
    <property type="entry name" value="NADH-UBIQUINONE OXIDOREDUCTASE CHAIN 4"/>
    <property type="match status" value="1"/>
</dbReference>
<comment type="function">
    <text evidence="1">Core subunit of the mitochondrial membrane respiratory chain NADH dehydrogenase (Complex I) that is believed to belong to the minimal assembly required for catalysis. Complex I functions in the transfer of electrons from NADH to the respiratory chain. The immediate electron acceptor for the enzyme is believed to be ubiquinone.</text>
</comment>
<feature type="domain" description="NADH:quinone oxidoreductase/Mrp antiporter transmembrane" evidence="18">
    <location>
        <begin position="103"/>
        <end position="386"/>
    </location>
</feature>
<feature type="transmembrane region" description="Helical" evidence="17">
    <location>
        <begin position="299"/>
        <end position="320"/>
    </location>
</feature>
<evidence type="ECO:0000256" key="12">
    <source>
        <dbReference type="ARBA" id="ARBA00023027"/>
    </source>
</evidence>
<keyword evidence="12 17" id="KW-0520">NAD</keyword>
<name>E5RQ02_9HYME</name>
<keyword evidence="15 17" id="KW-0472">Membrane</keyword>
<dbReference type="GO" id="GO:0031966">
    <property type="term" value="C:mitochondrial membrane"/>
    <property type="evidence" value="ECO:0007669"/>
    <property type="project" value="UniProtKB-SubCell"/>
</dbReference>
<comment type="subcellular location">
    <subcellularLocation>
        <location evidence="2 17">Mitochondrion membrane</location>
        <topology evidence="2 17">Multi-pass membrane protein</topology>
    </subcellularLocation>
</comment>
<keyword evidence="14 17" id="KW-0496">Mitochondrion</keyword>
<evidence type="ECO:0000313" key="19">
    <source>
        <dbReference type="EMBL" id="BAJ53355.1"/>
    </source>
</evidence>
<keyword evidence="6 17" id="KW-0813">Transport</keyword>